<dbReference type="SUPFAM" id="SSF49723">
    <property type="entry name" value="Lipase/lipooxygenase domain (PLAT/LH2 domain)"/>
    <property type="match status" value="1"/>
</dbReference>
<feature type="non-terminal residue" evidence="3">
    <location>
        <position position="268"/>
    </location>
</feature>
<dbReference type="PANTHER" id="PTHR45901:SF3">
    <property type="entry name" value="LIPOXYGENASE HOMOLOGY DOMAIN-CONTAINING PROTEIN 1"/>
    <property type="match status" value="1"/>
</dbReference>
<dbReference type="PANTHER" id="PTHR45901">
    <property type="entry name" value="PROTEIN CBG12474"/>
    <property type="match status" value="1"/>
</dbReference>
<evidence type="ECO:0000256" key="1">
    <source>
        <dbReference type="PROSITE-ProRule" id="PRU00152"/>
    </source>
</evidence>
<dbReference type="PROSITE" id="PS50095">
    <property type="entry name" value="PLAT"/>
    <property type="match status" value="1"/>
</dbReference>
<dbReference type="InterPro" id="IPR001024">
    <property type="entry name" value="PLAT/LH2_dom"/>
</dbReference>
<dbReference type="InterPro" id="IPR036392">
    <property type="entry name" value="PLAT/LH2_dom_sf"/>
</dbReference>
<protein>
    <submittedName>
        <fullName evidence="3">Lipoxygenase homology domain-containing 1-like</fullName>
    </submittedName>
</protein>
<dbReference type="Proteomes" id="UP001152795">
    <property type="component" value="Unassembled WGS sequence"/>
</dbReference>
<evidence type="ECO:0000313" key="4">
    <source>
        <dbReference type="Proteomes" id="UP001152795"/>
    </source>
</evidence>
<reference evidence="3" key="1">
    <citation type="submission" date="2020-04" db="EMBL/GenBank/DDBJ databases">
        <authorList>
            <person name="Alioto T."/>
            <person name="Alioto T."/>
            <person name="Gomez Garrido J."/>
        </authorList>
    </citation>
    <scope>NUCLEOTIDE SEQUENCE</scope>
    <source>
        <strain evidence="3">A484AB</strain>
    </source>
</reference>
<proteinExistence type="predicted"/>
<comment type="caution">
    <text evidence="3">The sequence shown here is derived from an EMBL/GenBank/DDBJ whole genome shotgun (WGS) entry which is preliminary data.</text>
</comment>
<evidence type="ECO:0000256" key="2">
    <source>
        <dbReference type="SAM" id="MobiDB-lite"/>
    </source>
</evidence>
<organism evidence="3 4">
    <name type="scientific">Paramuricea clavata</name>
    <name type="common">Red gorgonian</name>
    <name type="synonym">Violescent sea-whip</name>
    <dbReference type="NCBI Taxonomy" id="317549"/>
    <lineage>
        <taxon>Eukaryota</taxon>
        <taxon>Metazoa</taxon>
        <taxon>Cnidaria</taxon>
        <taxon>Anthozoa</taxon>
        <taxon>Octocorallia</taxon>
        <taxon>Malacalcyonacea</taxon>
        <taxon>Plexauridae</taxon>
        <taxon>Paramuricea</taxon>
    </lineage>
</organism>
<feature type="compositionally biased region" description="Polar residues" evidence="2">
    <location>
        <begin position="30"/>
        <end position="47"/>
    </location>
</feature>
<dbReference type="Gene3D" id="2.40.180.10">
    <property type="entry name" value="Catalase core domain"/>
    <property type="match status" value="1"/>
</dbReference>
<feature type="non-terminal residue" evidence="3">
    <location>
        <position position="1"/>
    </location>
</feature>
<dbReference type="Pfam" id="PF01477">
    <property type="entry name" value="PLAT"/>
    <property type="match status" value="1"/>
</dbReference>
<evidence type="ECO:0000313" key="3">
    <source>
        <dbReference type="EMBL" id="CAB4039284.1"/>
    </source>
</evidence>
<name>A0A6S7K8U7_PARCT</name>
<feature type="region of interest" description="Disordered" evidence="2">
    <location>
        <begin position="1"/>
        <end position="95"/>
    </location>
</feature>
<dbReference type="AlphaFoldDB" id="A0A6S7K8U7"/>
<dbReference type="EMBL" id="CACRXK020025166">
    <property type="protein sequence ID" value="CAB4039284.1"/>
    <property type="molecule type" value="Genomic_DNA"/>
</dbReference>
<sequence length="268" mass="30461">RAGDRRPPRWTPPRGSPTVENGDNKRKTLSKSSNNSAQSDTSENVRNQVHRRKAPKKNAIISPYKPRPATAGKTARRKPLEPSLQHAPYRPQSARFEYGKTVKKNGLVIGMNSSDDEMNMMNNDQKFFYKRSPKPNVPRIRTLTYQIYVLTGDCRGAGTEADIKLTLFGEYGTSGERPLLKSMNHPHKFRRGQVDIFPLDSLYLGELQNIRIGHSKTTPEHGWFLEKVYISEGKDSNRVFEFPCQRWFSSQKDDGQIVRDVSVSGLLA</sequence>
<dbReference type="SMART" id="SM00308">
    <property type="entry name" value="LH2"/>
    <property type="match status" value="1"/>
</dbReference>
<dbReference type="CDD" id="cd01756">
    <property type="entry name" value="PLAT_repeat"/>
    <property type="match status" value="1"/>
</dbReference>
<gene>
    <name evidence="3" type="ORF">PACLA_8A057805</name>
</gene>
<keyword evidence="4" id="KW-1185">Reference proteome</keyword>
<comment type="caution">
    <text evidence="1">Lacks conserved residue(s) required for the propagation of feature annotation.</text>
</comment>
<dbReference type="OrthoDB" id="9995210at2759"/>
<accession>A0A6S7K8U7</accession>
<dbReference type="InterPro" id="IPR052970">
    <property type="entry name" value="Inner_ear_hair_cell_LOXHD"/>
</dbReference>